<protein>
    <recommendedName>
        <fullName evidence="3">SusD/RagB family nutrient-binding outer membrane lipoprotein</fullName>
    </recommendedName>
</protein>
<reference evidence="1 2" key="2">
    <citation type="journal article" date="2012" name="Stand. Genomic Sci.">
        <title>Complete genome sequence of the aquatic bacterium Runella slithyformis type strain (LSU 4(T)).</title>
        <authorList>
            <person name="Copeland A."/>
            <person name="Zhang X."/>
            <person name="Misra M."/>
            <person name="Lapidus A."/>
            <person name="Nolan M."/>
            <person name="Lucas S."/>
            <person name="Deshpande S."/>
            <person name="Cheng J.F."/>
            <person name="Tapia R."/>
            <person name="Goodwin L.A."/>
            <person name="Pitluck S."/>
            <person name="Liolios K."/>
            <person name="Pagani I."/>
            <person name="Ivanova N."/>
            <person name="Mikhailova N."/>
            <person name="Pati A."/>
            <person name="Chen A."/>
            <person name="Palaniappan K."/>
            <person name="Land M."/>
            <person name="Hauser L."/>
            <person name="Pan C."/>
            <person name="Jeffries C.D."/>
            <person name="Detter J.C."/>
            <person name="Brambilla E.M."/>
            <person name="Rohde M."/>
            <person name="Djao O.D."/>
            <person name="Goker M."/>
            <person name="Sikorski J."/>
            <person name="Tindall B.J."/>
            <person name="Woyke T."/>
            <person name="Bristow J."/>
            <person name="Eisen J.A."/>
            <person name="Markowitz V."/>
            <person name="Hugenholtz P."/>
            <person name="Kyrpides N.C."/>
            <person name="Klenk H.P."/>
            <person name="Mavromatis K."/>
        </authorList>
    </citation>
    <scope>NUCLEOTIDE SEQUENCE [LARGE SCALE GENOMIC DNA]</scope>
    <source>
        <strain evidence="2">ATCC 29530 / DSM 19594 / LMG 11500 / NCIMB 11436 / LSU 4</strain>
    </source>
</reference>
<evidence type="ECO:0000313" key="2">
    <source>
        <dbReference type="Proteomes" id="UP000000493"/>
    </source>
</evidence>
<organism evidence="1 2">
    <name type="scientific">Runella slithyformis (strain ATCC 29530 / DSM 19594 / LMG 11500 / NCIMB 11436 / LSU 4)</name>
    <dbReference type="NCBI Taxonomy" id="761193"/>
    <lineage>
        <taxon>Bacteria</taxon>
        <taxon>Pseudomonadati</taxon>
        <taxon>Bacteroidota</taxon>
        <taxon>Cytophagia</taxon>
        <taxon>Cytophagales</taxon>
        <taxon>Spirosomataceae</taxon>
        <taxon>Runella</taxon>
    </lineage>
</organism>
<accession>A0A7U3ZIB9</accession>
<reference evidence="2" key="1">
    <citation type="submission" date="2011-06" db="EMBL/GenBank/DDBJ databases">
        <title>The complete genome of chromosome of Runella slithyformis DSM 19594.</title>
        <authorList>
            <consortium name="US DOE Joint Genome Institute (JGI-PGF)"/>
            <person name="Lucas S."/>
            <person name="Han J."/>
            <person name="Lapidus A."/>
            <person name="Bruce D."/>
            <person name="Goodwin L."/>
            <person name="Pitluck S."/>
            <person name="Peters L."/>
            <person name="Kyrpides N."/>
            <person name="Mavromatis K."/>
            <person name="Ivanova N."/>
            <person name="Ovchinnikova G."/>
            <person name="Zhang X."/>
            <person name="Misra M."/>
            <person name="Detter J.C."/>
            <person name="Tapia R."/>
            <person name="Han C."/>
            <person name="Land M."/>
            <person name="Hauser L."/>
            <person name="Markowitz V."/>
            <person name="Cheng J.-F."/>
            <person name="Hugenholtz P."/>
            <person name="Woyke T."/>
            <person name="Wu D."/>
            <person name="Tindall B."/>
            <person name="Faehrich R."/>
            <person name="Brambilla E."/>
            <person name="Klenk H.-P."/>
            <person name="Eisen J.A."/>
        </authorList>
    </citation>
    <scope>NUCLEOTIDE SEQUENCE [LARGE SCALE GENOMIC DNA]</scope>
    <source>
        <strain evidence="2">ATCC 29530 / DSM 19594 / LMG 11500 / NCIMB 11436 / LSU 4</strain>
    </source>
</reference>
<gene>
    <name evidence="1" type="ordered locus">Runsl_1265</name>
</gene>
<proteinExistence type="predicted"/>
<dbReference type="Pfam" id="PF12741">
    <property type="entry name" value="SusD-like"/>
    <property type="match status" value="1"/>
</dbReference>
<evidence type="ECO:0000313" key="1">
    <source>
        <dbReference type="EMBL" id="AEI47692.1"/>
    </source>
</evidence>
<name>A0A7U3ZIB9_RUNSL</name>
<dbReference type="InterPro" id="IPR024302">
    <property type="entry name" value="SusD-like"/>
</dbReference>
<dbReference type="EMBL" id="CP002859">
    <property type="protein sequence ID" value="AEI47692.1"/>
    <property type="molecule type" value="Genomic_DNA"/>
</dbReference>
<dbReference type="PROSITE" id="PS51257">
    <property type="entry name" value="PROKAR_LIPOPROTEIN"/>
    <property type="match status" value="1"/>
</dbReference>
<keyword evidence="2" id="KW-1185">Reference proteome</keyword>
<dbReference type="AlphaFoldDB" id="A0A7U3ZIB9"/>
<sequence>MKVINNLKITLLVMLMVGVGSCKLDLLENPNQVTTSSTDINYLLNRIELDYAGHFNQMSDPGMRLTRMLNQGAAIYDNAVTPNGLNGAWTNAYANIMTDVKTLIPLAEASGLFVHAGIARTIRASVLLNLVDAFGDVPYSEALNAENFNPKTDGGATVYAGALADLDKAIENFTATSRGGASGDLIYGGTADSWIRVANTLKMKALLNRSLIDRTGATTAINALIAGNRLISTTAQNFTFRFGTNLLNPNTRHPRYSDQYSPTGGGDYQSNSYMGAMFSSKGFPDPRIRYYFYRQTTRNSTDVNAIRCITNQKPAHYGPNDVFCFPTNAGYWGRDHLSNEGIPPDGLLRTAWGLYPAGGLYDNDGNRGVSLGAGAGGAGIHPIMMRSFVDFMLAESALRLGTTGDAKALLRSAIEKSMADVRTYALGTTEAGKIAAYEAAQGFVWADEVRKYVDKVMADYDAATADGKLNIVATEYWFAAHGNGIEIYNLYRRTGKPSGQQPALEPNPGAFVRSYYYPLDFITRNANAKQKANAALPVFWDNNPAGFIR</sequence>
<dbReference type="RefSeq" id="WP_013927011.1">
    <property type="nucleotide sequence ID" value="NC_015703.1"/>
</dbReference>
<evidence type="ECO:0008006" key="3">
    <source>
        <dbReference type="Google" id="ProtNLM"/>
    </source>
</evidence>
<dbReference type="Gene3D" id="1.25.40.390">
    <property type="match status" value="2"/>
</dbReference>
<dbReference type="Pfam" id="PF12771">
    <property type="entry name" value="SusD-like_2"/>
    <property type="match status" value="1"/>
</dbReference>
<dbReference type="InterPro" id="IPR041662">
    <property type="entry name" value="SusD-like_2"/>
</dbReference>
<dbReference type="KEGG" id="rsi:Runsl_1265"/>
<dbReference type="SUPFAM" id="SSF48452">
    <property type="entry name" value="TPR-like"/>
    <property type="match status" value="1"/>
</dbReference>
<dbReference type="Proteomes" id="UP000000493">
    <property type="component" value="Chromosome"/>
</dbReference>
<dbReference type="InterPro" id="IPR011990">
    <property type="entry name" value="TPR-like_helical_dom_sf"/>
</dbReference>